<dbReference type="SUPFAM" id="SSF52540">
    <property type="entry name" value="P-loop containing nucleoside triphosphate hydrolases"/>
    <property type="match status" value="1"/>
</dbReference>
<accession>A0A0F8YGD2</accession>
<evidence type="ECO:0000256" key="4">
    <source>
        <dbReference type="SAM" id="Coils"/>
    </source>
</evidence>
<dbReference type="GO" id="GO:0030983">
    <property type="term" value="F:mismatched DNA binding"/>
    <property type="evidence" value="ECO:0007669"/>
    <property type="project" value="InterPro"/>
</dbReference>
<evidence type="ECO:0000256" key="3">
    <source>
        <dbReference type="ARBA" id="ARBA00023125"/>
    </source>
</evidence>
<dbReference type="AlphaFoldDB" id="A0A0F8YGD2"/>
<dbReference type="InterPro" id="IPR045076">
    <property type="entry name" value="MutS"/>
</dbReference>
<dbReference type="InterPro" id="IPR027417">
    <property type="entry name" value="P-loop_NTPase"/>
</dbReference>
<sequence>MAGKSTYIRQVAILVVMAQIGSFIPAKAAKIGIVDRVFSRIGASDDLARGQSTFMVEMIETANILNNTTNKSLIILDEIGRGTSTYDGISIAWAVVEYLINTENKKAKTLFATHYFELTELENILKGVTNYNIAIKETETEIVFLRKIIKGFADKSYGIHVAKLANMPDVVIDKAKKILHNLEKNSDNENSAKIKKTKSTDQFMLFDIKDKLNQKIENIIKEIKEIDTDRLTPIEALQKIYSLKKKIDKQN</sequence>
<dbReference type="Gene3D" id="6.10.140.430">
    <property type="match status" value="1"/>
</dbReference>
<dbReference type="GO" id="GO:0006298">
    <property type="term" value="P:mismatch repair"/>
    <property type="evidence" value="ECO:0007669"/>
    <property type="project" value="InterPro"/>
</dbReference>
<dbReference type="EMBL" id="LAZR01057100">
    <property type="protein sequence ID" value="KKK72755.1"/>
    <property type="molecule type" value="Genomic_DNA"/>
</dbReference>
<keyword evidence="2" id="KW-0067">ATP-binding</keyword>
<dbReference type="SMART" id="SM00534">
    <property type="entry name" value="MUTSac"/>
    <property type="match status" value="1"/>
</dbReference>
<feature type="coiled-coil region" evidence="4">
    <location>
        <begin position="172"/>
        <end position="229"/>
    </location>
</feature>
<dbReference type="InterPro" id="IPR000432">
    <property type="entry name" value="DNA_mismatch_repair_MutS_C"/>
</dbReference>
<evidence type="ECO:0000313" key="6">
    <source>
        <dbReference type="EMBL" id="KKK72755.1"/>
    </source>
</evidence>
<feature type="domain" description="DNA mismatch repair proteins mutS family" evidence="5">
    <location>
        <begin position="72"/>
        <end position="88"/>
    </location>
</feature>
<dbReference type="PANTHER" id="PTHR11361">
    <property type="entry name" value="DNA MISMATCH REPAIR PROTEIN MUTS FAMILY MEMBER"/>
    <property type="match status" value="1"/>
</dbReference>
<protein>
    <recommendedName>
        <fullName evidence="5">DNA mismatch repair proteins mutS family domain-containing protein</fullName>
    </recommendedName>
</protein>
<evidence type="ECO:0000256" key="2">
    <source>
        <dbReference type="ARBA" id="ARBA00022840"/>
    </source>
</evidence>
<proteinExistence type="predicted"/>
<dbReference type="GO" id="GO:0140664">
    <property type="term" value="F:ATP-dependent DNA damage sensor activity"/>
    <property type="evidence" value="ECO:0007669"/>
    <property type="project" value="InterPro"/>
</dbReference>
<dbReference type="Pfam" id="PF00488">
    <property type="entry name" value="MutS_V"/>
    <property type="match status" value="1"/>
</dbReference>
<organism evidence="6">
    <name type="scientific">marine sediment metagenome</name>
    <dbReference type="NCBI Taxonomy" id="412755"/>
    <lineage>
        <taxon>unclassified sequences</taxon>
        <taxon>metagenomes</taxon>
        <taxon>ecological metagenomes</taxon>
    </lineage>
</organism>
<keyword evidence="1" id="KW-0547">Nucleotide-binding</keyword>
<dbReference type="Gene3D" id="3.40.50.300">
    <property type="entry name" value="P-loop containing nucleotide triphosphate hydrolases"/>
    <property type="match status" value="1"/>
</dbReference>
<gene>
    <name evidence="6" type="ORF">LCGC14_2900700</name>
</gene>
<comment type="caution">
    <text evidence="6">The sequence shown here is derived from an EMBL/GenBank/DDBJ whole genome shotgun (WGS) entry which is preliminary data.</text>
</comment>
<keyword evidence="3" id="KW-0238">DNA-binding</keyword>
<reference evidence="6" key="1">
    <citation type="journal article" date="2015" name="Nature">
        <title>Complex archaea that bridge the gap between prokaryotes and eukaryotes.</title>
        <authorList>
            <person name="Spang A."/>
            <person name="Saw J.H."/>
            <person name="Jorgensen S.L."/>
            <person name="Zaremba-Niedzwiedzka K."/>
            <person name="Martijn J."/>
            <person name="Lind A.E."/>
            <person name="van Eijk R."/>
            <person name="Schleper C."/>
            <person name="Guy L."/>
            <person name="Ettema T.J."/>
        </authorList>
    </citation>
    <scope>NUCLEOTIDE SEQUENCE</scope>
</reference>
<keyword evidence="4" id="KW-0175">Coiled coil</keyword>
<dbReference type="PROSITE" id="PS00486">
    <property type="entry name" value="DNA_MISMATCH_REPAIR_2"/>
    <property type="match status" value="1"/>
</dbReference>
<name>A0A0F8YGD2_9ZZZZ</name>
<evidence type="ECO:0000256" key="1">
    <source>
        <dbReference type="ARBA" id="ARBA00022741"/>
    </source>
</evidence>
<dbReference type="GO" id="GO:0005829">
    <property type="term" value="C:cytosol"/>
    <property type="evidence" value="ECO:0007669"/>
    <property type="project" value="TreeGrafter"/>
</dbReference>
<dbReference type="PANTHER" id="PTHR11361:SF34">
    <property type="entry name" value="DNA MISMATCH REPAIR PROTEIN MSH1, MITOCHONDRIAL"/>
    <property type="match status" value="1"/>
</dbReference>
<dbReference type="GO" id="GO:0005524">
    <property type="term" value="F:ATP binding"/>
    <property type="evidence" value="ECO:0007669"/>
    <property type="project" value="UniProtKB-KW"/>
</dbReference>
<evidence type="ECO:0000259" key="5">
    <source>
        <dbReference type="PROSITE" id="PS00486"/>
    </source>
</evidence>